<evidence type="ECO:0000256" key="6">
    <source>
        <dbReference type="ARBA" id="ARBA00022958"/>
    </source>
</evidence>
<keyword evidence="8 11" id="KW-0406">Ion transport</keyword>
<evidence type="ECO:0000313" key="15">
    <source>
        <dbReference type="EMBL" id="PRP88332.1"/>
    </source>
</evidence>
<dbReference type="OrthoDB" id="273257at2759"/>
<dbReference type="Pfam" id="PF01007">
    <property type="entry name" value="IRK"/>
    <property type="match status" value="1"/>
</dbReference>
<dbReference type="GO" id="GO:0034702">
    <property type="term" value="C:monoatomic ion channel complex"/>
    <property type="evidence" value="ECO:0007669"/>
    <property type="project" value="UniProtKB-KW"/>
</dbReference>
<evidence type="ECO:0000256" key="12">
    <source>
        <dbReference type="SAM" id="Phobius"/>
    </source>
</evidence>
<keyword evidence="2 11" id="KW-0813">Transport</keyword>
<evidence type="ECO:0000256" key="1">
    <source>
        <dbReference type="ARBA" id="ARBA00004141"/>
    </source>
</evidence>
<dbReference type="InterPro" id="IPR040445">
    <property type="entry name" value="Kir_TM"/>
</dbReference>
<keyword evidence="3 11" id="KW-0633">Potassium transport</keyword>
<evidence type="ECO:0000259" key="13">
    <source>
        <dbReference type="Pfam" id="PF01007"/>
    </source>
</evidence>
<dbReference type="EMBL" id="MDYQ01000011">
    <property type="protein sequence ID" value="PRP88332.1"/>
    <property type="molecule type" value="Genomic_DNA"/>
</dbReference>
<dbReference type="Gene3D" id="2.60.40.1400">
    <property type="entry name" value="G protein-activated inward rectifier potassium channel 1"/>
    <property type="match status" value="1"/>
</dbReference>
<dbReference type="AlphaFoldDB" id="A0A2P6NWI7"/>
<dbReference type="Proteomes" id="UP000241769">
    <property type="component" value="Unassembled WGS sequence"/>
</dbReference>
<dbReference type="Pfam" id="PF17655">
    <property type="entry name" value="IRK_C"/>
    <property type="match status" value="1"/>
</dbReference>
<evidence type="ECO:0000256" key="2">
    <source>
        <dbReference type="ARBA" id="ARBA00022448"/>
    </source>
</evidence>
<keyword evidence="7 12" id="KW-1133">Transmembrane helix</keyword>
<sequence length="434" mass="50072">MSSSDYILTSIDSSQQMKPNNHKFNKFRKTISNYDEEEEEEQLLRNEGNFTRGSSRHRKRFLRLISRDEHKVMLERHGTPTMSQLKSWYHTMLDQSWWKLLIGFLLAFILTHIVFGVLFYADYFGISGIAEDDPSLLKFYKCFCLSVQTLSTIGFGSPLSPNSTYAQGIVVLEAFLGFIYSAVLTATVVTKIARPTRLVRRILFSEVAVINQVSRHWFCEPNQSIDNGRIVVGRYPVLTLRVANTRKSMLTDPALRVYLLRKESEDGRTVAQLKRDNNGVIPPRSRVKEVMHELDFELNNQVGRAKTLGFALPHLALPWTVTHTLRPGSPLYHLQESDLNEDPDNLFEIIVVLDGVDEAISMNVEGRWSYLPHEIVWDAEFHRMVKGSLTKGIYEVNYARLSDYQTVDDDERISVKRREEEERLEGLKHNLVDE</sequence>
<accession>A0A2P6NWI7</accession>
<dbReference type="STRING" id="1890364.A0A2P6NWI7"/>
<keyword evidence="10 11" id="KW-0407">Ion channel</keyword>
<dbReference type="PANTHER" id="PTHR11767">
    <property type="entry name" value="INWARD RECTIFIER POTASSIUM CHANNEL"/>
    <property type="match status" value="1"/>
</dbReference>
<dbReference type="InParanoid" id="A0A2P6NWI7"/>
<dbReference type="InterPro" id="IPR013518">
    <property type="entry name" value="K_chnl_inward-rec_Kir_cyto"/>
</dbReference>
<organism evidence="15 16">
    <name type="scientific">Planoprotostelium fungivorum</name>
    <dbReference type="NCBI Taxonomy" id="1890364"/>
    <lineage>
        <taxon>Eukaryota</taxon>
        <taxon>Amoebozoa</taxon>
        <taxon>Evosea</taxon>
        <taxon>Variosea</taxon>
        <taxon>Cavosteliida</taxon>
        <taxon>Cavosteliaceae</taxon>
        <taxon>Planoprotostelium</taxon>
    </lineage>
</organism>
<evidence type="ECO:0000256" key="5">
    <source>
        <dbReference type="ARBA" id="ARBA00022882"/>
    </source>
</evidence>
<reference evidence="15 16" key="1">
    <citation type="journal article" date="2018" name="Genome Biol. Evol.">
        <title>Multiple Roots of Fruiting Body Formation in Amoebozoa.</title>
        <authorList>
            <person name="Hillmann F."/>
            <person name="Forbes G."/>
            <person name="Novohradska S."/>
            <person name="Ferling I."/>
            <person name="Riege K."/>
            <person name="Groth M."/>
            <person name="Westermann M."/>
            <person name="Marz M."/>
            <person name="Spaller T."/>
            <person name="Winckler T."/>
            <person name="Schaap P."/>
            <person name="Glockner G."/>
        </authorList>
    </citation>
    <scope>NUCLEOTIDE SEQUENCE [LARGE SCALE GENOMIC DNA]</scope>
    <source>
        <strain evidence="15 16">Jena</strain>
    </source>
</reference>
<dbReference type="GO" id="GO:0005886">
    <property type="term" value="C:plasma membrane"/>
    <property type="evidence" value="ECO:0007669"/>
    <property type="project" value="TreeGrafter"/>
</dbReference>
<dbReference type="InterPro" id="IPR014756">
    <property type="entry name" value="Ig_E-set"/>
</dbReference>
<evidence type="ECO:0000256" key="7">
    <source>
        <dbReference type="ARBA" id="ARBA00022989"/>
    </source>
</evidence>
<dbReference type="PANTHER" id="PTHR11767:SF102">
    <property type="entry name" value="INWARDLY RECTIFYING POTASSIUM CHANNEL 1, ISOFORM F"/>
    <property type="match status" value="1"/>
</dbReference>
<keyword evidence="4 11" id="KW-0812">Transmembrane</keyword>
<protein>
    <submittedName>
        <fullName evidence="15">K+ channel protein</fullName>
    </submittedName>
</protein>
<dbReference type="PRINTS" id="PR01320">
    <property type="entry name" value="KIRCHANNEL"/>
</dbReference>
<dbReference type="SUPFAM" id="SSF81324">
    <property type="entry name" value="Voltage-gated potassium channels"/>
    <property type="match status" value="1"/>
</dbReference>
<dbReference type="GO" id="GO:0034765">
    <property type="term" value="P:regulation of monoatomic ion transmembrane transport"/>
    <property type="evidence" value="ECO:0007669"/>
    <property type="project" value="TreeGrafter"/>
</dbReference>
<comment type="caution">
    <text evidence="15">The sequence shown here is derived from an EMBL/GenBank/DDBJ whole genome shotgun (WGS) entry which is preliminary data.</text>
</comment>
<keyword evidence="6 11" id="KW-0630">Potassium</keyword>
<keyword evidence="9 12" id="KW-0472">Membrane</keyword>
<feature type="transmembrane region" description="Helical" evidence="12">
    <location>
        <begin position="97"/>
        <end position="121"/>
    </location>
</feature>
<feature type="transmembrane region" description="Helical" evidence="12">
    <location>
        <begin position="165"/>
        <end position="190"/>
    </location>
</feature>
<keyword evidence="16" id="KW-1185">Reference proteome</keyword>
<evidence type="ECO:0000313" key="16">
    <source>
        <dbReference type="Proteomes" id="UP000241769"/>
    </source>
</evidence>
<evidence type="ECO:0000256" key="4">
    <source>
        <dbReference type="ARBA" id="ARBA00022692"/>
    </source>
</evidence>
<dbReference type="GO" id="GO:0005242">
    <property type="term" value="F:inward rectifier potassium channel activity"/>
    <property type="evidence" value="ECO:0007669"/>
    <property type="project" value="InterPro"/>
</dbReference>
<keyword evidence="5 11" id="KW-0851">Voltage-gated channel</keyword>
<feature type="domain" description="Inward rectifier potassium channel C-terminal" evidence="14">
    <location>
        <begin position="314"/>
        <end position="422"/>
    </location>
</feature>
<dbReference type="InterPro" id="IPR016449">
    <property type="entry name" value="K_chnl_inward-rec_Kir"/>
</dbReference>
<evidence type="ECO:0000256" key="10">
    <source>
        <dbReference type="ARBA" id="ARBA00023303"/>
    </source>
</evidence>
<gene>
    <name evidence="15" type="ORF">PROFUN_03246</name>
</gene>
<comment type="similarity">
    <text evidence="11">Belongs to the inward rectifier-type potassium channel (TC 1.A.2.1) family.</text>
</comment>
<evidence type="ECO:0000256" key="8">
    <source>
        <dbReference type="ARBA" id="ARBA00023065"/>
    </source>
</evidence>
<evidence type="ECO:0000256" key="3">
    <source>
        <dbReference type="ARBA" id="ARBA00022538"/>
    </source>
</evidence>
<dbReference type="InterPro" id="IPR041647">
    <property type="entry name" value="IRK_C"/>
</dbReference>
<dbReference type="SUPFAM" id="SSF81296">
    <property type="entry name" value="E set domains"/>
    <property type="match status" value="1"/>
</dbReference>
<dbReference type="Gene3D" id="1.10.287.70">
    <property type="match status" value="1"/>
</dbReference>
<comment type="subcellular location">
    <subcellularLocation>
        <location evidence="1 11">Membrane</location>
        <topology evidence="1 11">Multi-pass membrane protein</topology>
    </subcellularLocation>
</comment>
<evidence type="ECO:0000256" key="9">
    <source>
        <dbReference type="ARBA" id="ARBA00023136"/>
    </source>
</evidence>
<name>A0A2P6NWI7_9EUKA</name>
<evidence type="ECO:0000259" key="14">
    <source>
        <dbReference type="Pfam" id="PF17655"/>
    </source>
</evidence>
<dbReference type="GO" id="GO:1990573">
    <property type="term" value="P:potassium ion import across plasma membrane"/>
    <property type="evidence" value="ECO:0007669"/>
    <property type="project" value="TreeGrafter"/>
</dbReference>
<evidence type="ECO:0000256" key="11">
    <source>
        <dbReference type="RuleBase" id="RU003822"/>
    </source>
</evidence>
<proteinExistence type="inferred from homology"/>
<feature type="domain" description="Potassium channel inwardly rectifying transmembrane" evidence="13">
    <location>
        <begin position="80"/>
        <end position="195"/>
    </location>
</feature>